<dbReference type="InterPro" id="IPR057175">
    <property type="entry name" value="DUF7853"/>
</dbReference>
<dbReference type="EMBL" id="FNWU01000001">
    <property type="protein sequence ID" value="SEH38287.1"/>
    <property type="molecule type" value="Genomic_DNA"/>
</dbReference>
<gene>
    <name evidence="1" type="ORF">SAMN05192561_101345</name>
</gene>
<dbReference type="Pfam" id="PF25251">
    <property type="entry name" value="DUF7853"/>
    <property type="match status" value="1"/>
</dbReference>
<dbReference type="Proteomes" id="UP000199215">
    <property type="component" value="Unassembled WGS sequence"/>
</dbReference>
<sequence length="106" mass="11256">MTTSARKGPTTLDLSREGSWVAHAALVRSGREATEAGEARPIECRLLEKLEDDDPFKAAELSALRDALVVYLGDAPLRDRAPGREALRAVTAAIDPADPTSTSTAP</sequence>
<organism evidence="1 2">
    <name type="scientific">Halopenitus malekzadehii</name>
    <dbReference type="NCBI Taxonomy" id="1267564"/>
    <lineage>
        <taxon>Archaea</taxon>
        <taxon>Methanobacteriati</taxon>
        <taxon>Methanobacteriota</taxon>
        <taxon>Stenosarchaea group</taxon>
        <taxon>Halobacteria</taxon>
        <taxon>Halobacteriales</taxon>
        <taxon>Haloferacaceae</taxon>
        <taxon>Halopenitus</taxon>
    </lineage>
</organism>
<reference evidence="1 2" key="1">
    <citation type="submission" date="2016-10" db="EMBL/GenBank/DDBJ databases">
        <authorList>
            <person name="de Groot N.N."/>
        </authorList>
    </citation>
    <scope>NUCLEOTIDE SEQUENCE [LARGE SCALE GENOMIC DNA]</scope>
    <source>
        <strain evidence="1 2">IBRC-M10418</strain>
    </source>
</reference>
<dbReference type="STRING" id="1267564.SAMN05192561_101345"/>
<dbReference type="RefSeq" id="WP_092813412.1">
    <property type="nucleotide sequence ID" value="NZ_FNWU01000001.1"/>
</dbReference>
<dbReference type="AlphaFoldDB" id="A0A1H6HQZ8"/>
<keyword evidence="2" id="KW-1185">Reference proteome</keyword>
<name>A0A1H6HQZ8_9EURY</name>
<dbReference type="OrthoDB" id="205738at2157"/>
<accession>A0A1H6HQZ8</accession>
<protein>
    <submittedName>
        <fullName evidence="1">Uncharacterized protein</fullName>
    </submittedName>
</protein>
<evidence type="ECO:0000313" key="1">
    <source>
        <dbReference type="EMBL" id="SEH38287.1"/>
    </source>
</evidence>
<evidence type="ECO:0000313" key="2">
    <source>
        <dbReference type="Proteomes" id="UP000199215"/>
    </source>
</evidence>
<proteinExistence type="predicted"/>